<feature type="transmembrane region" description="Helical" evidence="9">
    <location>
        <begin position="292"/>
        <end position="310"/>
    </location>
</feature>
<evidence type="ECO:0000256" key="5">
    <source>
        <dbReference type="ARBA" id="ARBA00022692"/>
    </source>
</evidence>
<dbReference type="GO" id="GO:0022900">
    <property type="term" value="P:electron transport chain"/>
    <property type="evidence" value="ECO:0007669"/>
    <property type="project" value="InterPro"/>
</dbReference>
<evidence type="ECO:0000256" key="9">
    <source>
        <dbReference type="SAM" id="Phobius"/>
    </source>
</evidence>
<evidence type="ECO:0000313" key="10">
    <source>
        <dbReference type="EMBL" id="MEB3429518.1"/>
    </source>
</evidence>
<dbReference type="EMBL" id="JAYKOT010000003">
    <property type="protein sequence ID" value="MEB3429518.1"/>
    <property type="molecule type" value="Genomic_DNA"/>
</dbReference>
<feature type="transmembrane region" description="Helical" evidence="9">
    <location>
        <begin position="211"/>
        <end position="232"/>
    </location>
</feature>
<name>A0AAW9MPQ4_9FIRM</name>
<comment type="caution">
    <text evidence="10">The sequence shown here is derived from an EMBL/GenBank/DDBJ whole genome shotgun (WGS) entry which is preliminary data.</text>
</comment>
<evidence type="ECO:0000256" key="2">
    <source>
        <dbReference type="ARBA" id="ARBA00022553"/>
    </source>
</evidence>
<dbReference type="Pfam" id="PF03116">
    <property type="entry name" value="NQR2_RnfD_RnfE"/>
    <property type="match status" value="1"/>
</dbReference>
<evidence type="ECO:0000256" key="4">
    <source>
        <dbReference type="ARBA" id="ARBA00022643"/>
    </source>
</evidence>
<evidence type="ECO:0000313" key="11">
    <source>
        <dbReference type="Proteomes" id="UP001357733"/>
    </source>
</evidence>
<keyword evidence="7 9" id="KW-1133">Transmembrane helix</keyword>
<evidence type="ECO:0000256" key="3">
    <source>
        <dbReference type="ARBA" id="ARBA00022630"/>
    </source>
</evidence>
<proteinExistence type="predicted"/>
<dbReference type="NCBIfam" id="TIGR01946">
    <property type="entry name" value="rnfD"/>
    <property type="match status" value="1"/>
</dbReference>
<dbReference type="PANTHER" id="PTHR30578:SF1">
    <property type="entry name" value="NA(+)-TRANSLOCATING NADH-QUINONE REDUCTASE SUBUNIT B"/>
    <property type="match status" value="1"/>
</dbReference>
<feature type="transmembrane region" description="Helical" evidence="9">
    <location>
        <begin position="67"/>
        <end position="98"/>
    </location>
</feature>
<keyword evidence="6" id="KW-1278">Translocase</keyword>
<keyword evidence="5 9" id="KW-0812">Transmembrane</keyword>
<keyword evidence="8 9" id="KW-0472">Membrane</keyword>
<keyword evidence="4" id="KW-0288">FMN</keyword>
<protein>
    <submittedName>
        <fullName evidence="10">RnfABCDGE type electron transport complex subunit D</fullName>
    </submittedName>
</protein>
<dbReference type="InterPro" id="IPR011303">
    <property type="entry name" value="RnfD_bac"/>
</dbReference>
<sequence length="322" mass="35796">MELYNKYFMKQKMMRTLLKTLVIILIFSIYFQGLRVLALTFVNVLAACIVEFIFEKKINKKTKISEAAIVTAILYTFTLPVSLPFWISIVGIIVGIFFGKMVFGGFGRNIFNPALVGRAFIYINFPQQLTIFWNETAKLGDFPGGFTKWIYPILDQNTAATPMIDYKASGVLPKLQDLLIGDISGVIGETSKILIIILAIYLVYKKVASWEIMVGSAIGFTALSYILIALGFEEVMNPLYGMLVGGFLLGTCFMATDPISAAKTPTGKWLYGIIVGIVTVIIRSFALFAGGMMFAILIGNTFAPIIDYTVKYFKSRKKEVKA</sequence>
<feature type="transmembrane region" description="Helical" evidence="9">
    <location>
        <begin position="183"/>
        <end position="204"/>
    </location>
</feature>
<dbReference type="Proteomes" id="UP001357733">
    <property type="component" value="Unassembled WGS sequence"/>
</dbReference>
<keyword evidence="11" id="KW-1185">Reference proteome</keyword>
<evidence type="ECO:0000256" key="8">
    <source>
        <dbReference type="ARBA" id="ARBA00023136"/>
    </source>
</evidence>
<gene>
    <name evidence="10" type="ORF">VLK81_05750</name>
</gene>
<keyword evidence="1" id="KW-0813">Transport</keyword>
<feature type="transmembrane region" description="Helical" evidence="9">
    <location>
        <begin position="37"/>
        <end position="55"/>
    </location>
</feature>
<evidence type="ECO:0000256" key="7">
    <source>
        <dbReference type="ARBA" id="ARBA00022989"/>
    </source>
</evidence>
<dbReference type="GO" id="GO:0055085">
    <property type="term" value="P:transmembrane transport"/>
    <property type="evidence" value="ECO:0007669"/>
    <property type="project" value="InterPro"/>
</dbReference>
<evidence type="ECO:0000256" key="1">
    <source>
        <dbReference type="ARBA" id="ARBA00022448"/>
    </source>
</evidence>
<organism evidence="10 11">
    <name type="scientific">Citroniella saccharovorans</name>
    <dbReference type="NCBI Taxonomy" id="2053367"/>
    <lineage>
        <taxon>Bacteria</taxon>
        <taxon>Bacillati</taxon>
        <taxon>Bacillota</taxon>
        <taxon>Tissierellia</taxon>
        <taxon>Tissierellales</taxon>
        <taxon>Peptoniphilaceae</taxon>
        <taxon>Citroniella</taxon>
    </lineage>
</organism>
<dbReference type="PANTHER" id="PTHR30578">
    <property type="entry name" value="ELECTRON TRANSPORT COMPLEX PROTEIN RNFD"/>
    <property type="match status" value="1"/>
</dbReference>
<evidence type="ECO:0000256" key="6">
    <source>
        <dbReference type="ARBA" id="ARBA00022967"/>
    </source>
</evidence>
<dbReference type="InterPro" id="IPR004338">
    <property type="entry name" value="NqrB/RnfD"/>
</dbReference>
<feature type="transmembrane region" description="Helical" evidence="9">
    <location>
        <begin position="268"/>
        <end position="286"/>
    </location>
</feature>
<keyword evidence="3" id="KW-0285">Flavoprotein</keyword>
<dbReference type="GO" id="GO:0005886">
    <property type="term" value="C:plasma membrane"/>
    <property type="evidence" value="ECO:0007669"/>
    <property type="project" value="TreeGrafter"/>
</dbReference>
<keyword evidence="2" id="KW-0597">Phosphoprotein</keyword>
<reference evidence="10 11" key="1">
    <citation type="submission" date="2024-01" db="EMBL/GenBank/DDBJ databases">
        <title>Complete genome sequence of Citroniella saccharovorans strain M6.X9, isolated from human fecal sample.</title>
        <authorList>
            <person name="Cheng G."/>
            <person name="Westerholm M."/>
            <person name="Schnurer A."/>
        </authorList>
    </citation>
    <scope>NUCLEOTIDE SEQUENCE [LARGE SCALE GENOMIC DNA]</scope>
    <source>
        <strain evidence="10 11">DSM 29873</strain>
    </source>
</reference>
<feature type="transmembrane region" description="Helical" evidence="9">
    <location>
        <begin position="238"/>
        <end position="256"/>
    </location>
</feature>
<dbReference type="RefSeq" id="WP_324619703.1">
    <property type="nucleotide sequence ID" value="NZ_JAYKOT010000003.1"/>
</dbReference>
<accession>A0AAW9MPQ4</accession>
<dbReference type="AlphaFoldDB" id="A0AAW9MPQ4"/>